<comment type="caution">
    <text evidence="7">The sequence shown here is derived from an EMBL/GenBank/DDBJ whole genome shotgun (WGS) entry which is preliminary data.</text>
</comment>
<dbReference type="InterPro" id="IPR018365">
    <property type="entry name" value="Cell_cycle_FtsW-rel_CS"/>
</dbReference>
<organism evidence="7 8">
    <name type="scientific">Paenibacillus borealis</name>
    <dbReference type="NCBI Taxonomy" id="160799"/>
    <lineage>
        <taxon>Bacteria</taxon>
        <taxon>Bacillati</taxon>
        <taxon>Bacillota</taxon>
        <taxon>Bacilli</taxon>
        <taxon>Bacillales</taxon>
        <taxon>Paenibacillaceae</taxon>
        <taxon>Paenibacillus</taxon>
    </lineage>
</organism>
<name>A0ABX3HN82_PAEBO</name>
<dbReference type="InterPro" id="IPR001182">
    <property type="entry name" value="FtsW/RodA"/>
</dbReference>
<feature type="transmembrane region" description="Helical" evidence="6">
    <location>
        <begin position="70"/>
        <end position="88"/>
    </location>
</feature>
<evidence type="ECO:0000256" key="5">
    <source>
        <dbReference type="ARBA" id="ARBA00023136"/>
    </source>
</evidence>
<keyword evidence="5 6" id="KW-0472">Membrane</keyword>
<protein>
    <submittedName>
        <fullName evidence="7">Cell cycle protein</fullName>
    </submittedName>
</protein>
<keyword evidence="4 6" id="KW-1133">Transmembrane helix</keyword>
<keyword evidence="2 6" id="KW-0812">Transmembrane</keyword>
<evidence type="ECO:0000256" key="6">
    <source>
        <dbReference type="SAM" id="Phobius"/>
    </source>
</evidence>
<dbReference type="PANTHER" id="PTHR30474">
    <property type="entry name" value="CELL CYCLE PROTEIN"/>
    <property type="match status" value="1"/>
</dbReference>
<feature type="transmembrane region" description="Helical" evidence="6">
    <location>
        <begin position="132"/>
        <end position="151"/>
    </location>
</feature>
<dbReference type="EMBL" id="MPTB01000005">
    <property type="protein sequence ID" value="OMD51320.1"/>
    <property type="molecule type" value="Genomic_DNA"/>
</dbReference>
<keyword evidence="8" id="KW-1185">Reference proteome</keyword>
<evidence type="ECO:0000256" key="2">
    <source>
        <dbReference type="ARBA" id="ARBA00022692"/>
    </source>
</evidence>
<feature type="transmembrane region" description="Helical" evidence="6">
    <location>
        <begin position="108"/>
        <end position="125"/>
    </location>
</feature>
<dbReference type="RefSeq" id="WP_076109666.1">
    <property type="nucleotide sequence ID" value="NZ_MPTB01000005.1"/>
</dbReference>
<feature type="transmembrane region" description="Helical" evidence="6">
    <location>
        <begin position="181"/>
        <end position="202"/>
    </location>
</feature>
<comment type="subcellular location">
    <subcellularLocation>
        <location evidence="1">Membrane</location>
        <topology evidence="1">Multi-pass membrane protein</topology>
    </subcellularLocation>
</comment>
<accession>A0ABX3HN82</accession>
<evidence type="ECO:0000256" key="4">
    <source>
        <dbReference type="ARBA" id="ARBA00022989"/>
    </source>
</evidence>
<gene>
    <name evidence="7" type="ORF">BSK56_05465</name>
</gene>
<sequence length="403" mass="44458">MLQRLKKIDGVIIVILLLLMCISIFSIYSVTQGREGMGGMHIRMIKYYGVGFVGFAVLMIFDYRLLVKYALFIYIMGIGILLMVSFFGKVKNGGQGWIGVGELSFQPAELFKLILIIFLAAVLVRKNKNQLLFWRDVVPLSLIALVPFLLVISQNDLGNALSYLIILLGVLWIGHIKFSHALIGLLIIGGSATGFILTYINYHDQAVVFIKETLGRDHFIRRFDPWLVPDVASKDASYQTRNAKIAIASGGMNGEGYLEGSSVQNNMVPYLYSESIFVQIAEEFGFVGSAVLLLLYFILIHRLILIALVSRDRAGPFLIVGIVAMLLYQILENIGAYIGLMPLTGITLPFISYGGTSILINMASMGIAMSVLLYGQDMEEDLPMLAAPSAPAGKFSSMIPFVK</sequence>
<evidence type="ECO:0000313" key="7">
    <source>
        <dbReference type="EMBL" id="OMD51320.1"/>
    </source>
</evidence>
<evidence type="ECO:0000313" key="8">
    <source>
        <dbReference type="Proteomes" id="UP000187412"/>
    </source>
</evidence>
<evidence type="ECO:0000256" key="1">
    <source>
        <dbReference type="ARBA" id="ARBA00004141"/>
    </source>
</evidence>
<dbReference type="PROSITE" id="PS00428">
    <property type="entry name" value="FTSW_RODA_SPOVE"/>
    <property type="match status" value="1"/>
</dbReference>
<proteinExistence type="predicted"/>
<feature type="transmembrane region" description="Helical" evidence="6">
    <location>
        <begin position="12"/>
        <end position="30"/>
    </location>
</feature>
<dbReference type="Pfam" id="PF01098">
    <property type="entry name" value="FTSW_RODA_SPOVE"/>
    <property type="match status" value="1"/>
</dbReference>
<feature type="transmembrane region" description="Helical" evidence="6">
    <location>
        <begin position="284"/>
        <end position="305"/>
    </location>
</feature>
<feature type="transmembrane region" description="Helical" evidence="6">
    <location>
        <begin position="45"/>
        <end position="63"/>
    </location>
</feature>
<evidence type="ECO:0000256" key="3">
    <source>
        <dbReference type="ARBA" id="ARBA00022960"/>
    </source>
</evidence>
<feature type="transmembrane region" description="Helical" evidence="6">
    <location>
        <begin position="157"/>
        <end position="174"/>
    </location>
</feature>
<feature type="transmembrane region" description="Helical" evidence="6">
    <location>
        <begin position="317"/>
        <end position="338"/>
    </location>
</feature>
<dbReference type="Proteomes" id="UP000187412">
    <property type="component" value="Unassembled WGS sequence"/>
</dbReference>
<keyword evidence="3" id="KW-0133">Cell shape</keyword>
<dbReference type="PANTHER" id="PTHR30474:SF1">
    <property type="entry name" value="PEPTIDOGLYCAN GLYCOSYLTRANSFERASE MRDB"/>
    <property type="match status" value="1"/>
</dbReference>
<feature type="transmembrane region" description="Helical" evidence="6">
    <location>
        <begin position="350"/>
        <end position="374"/>
    </location>
</feature>
<reference evidence="7 8" key="1">
    <citation type="submission" date="2016-10" db="EMBL/GenBank/DDBJ databases">
        <title>Paenibacillus species isolates.</title>
        <authorList>
            <person name="Beno S.M."/>
        </authorList>
    </citation>
    <scope>NUCLEOTIDE SEQUENCE [LARGE SCALE GENOMIC DNA]</scope>
    <source>
        <strain evidence="7 8">FSL H7-0744</strain>
    </source>
</reference>